<name>A0A0E0KEL5_ORYPU</name>
<evidence type="ECO:0000313" key="2">
    <source>
        <dbReference type="EnsemblPlants" id="OPUNC03G18990.1"/>
    </source>
</evidence>
<accession>A0A0E0KEL5</accession>
<reference evidence="2" key="2">
    <citation type="submission" date="2018-05" db="EMBL/GenBank/DDBJ databases">
        <title>OpunRS2 (Oryza punctata Reference Sequence Version 2).</title>
        <authorList>
            <person name="Zhang J."/>
            <person name="Kudrna D."/>
            <person name="Lee S."/>
            <person name="Talag J."/>
            <person name="Welchert J."/>
            <person name="Wing R.A."/>
        </authorList>
    </citation>
    <scope>NUCLEOTIDE SEQUENCE [LARGE SCALE GENOMIC DNA]</scope>
</reference>
<proteinExistence type="predicted"/>
<evidence type="ECO:0000313" key="3">
    <source>
        <dbReference type="Proteomes" id="UP000026962"/>
    </source>
</evidence>
<feature type="region of interest" description="Disordered" evidence="1">
    <location>
        <begin position="1"/>
        <end position="63"/>
    </location>
</feature>
<protein>
    <submittedName>
        <fullName evidence="2">Uncharacterized protein</fullName>
    </submittedName>
</protein>
<keyword evidence="3" id="KW-1185">Reference proteome</keyword>
<dbReference type="STRING" id="4537.A0A0E0KEL5"/>
<sequence length="440" mass="47942">MPSRGEGESGGDDSLHRREETESRTPRLQPGSAGEHSMAPSAEMSSRGGDECSAGEHGVEPSAAAMEKGSEFVKVDGEAPRPCSAMLGKAQTVVLSSSGKDTLYRRAVAGGLDLDQKSQALRSKKARLAGVGSIFFGVSFSKFSVGEVDYMQKYKSLKKKYVESLECIANLKVIGGIASAFQRFDEETSKRIALGLEELACAIEDSLTNKRGPLVVKPLRKSNKLKEIKGICIKMYLVSPNATTHHSFEQRHINTHIQAEAMYNQGHFGGYNNPVKKLASCGVGPSYTTRLNAIIVCHEGPPVVTYSCLGYSLKPDGKVDNFLYISSTAHPQPNADATATCPPLLTKNQGVPPEQWLLRCIMMCCDAGLVILFSAKFSKIFRRGCDSKVRVILLSAKFSKFFSKYHLQKNVQLTACFLLSSNAKPFGIKSERGRNTFCFV</sequence>
<dbReference type="Proteomes" id="UP000026962">
    <property type="component" value="Chromosome 3"/>
</dbReference>
<dbReference type="HOGENOM" id="CLU_623157_0_0_1"/>
<feature type="compositionally biased region" description="Basic and acidic residues" evidence="1">
    <location>
        <begin position="13"/>
        <end position="25"/>
    </location>
</feature>
<organism evidence="2">
    <name type="scientific">Oryza punctata</name>
    <name type="common">Red rice</name>
    <dbReference type="NCBI Taxonomy" id="4537"/>
    <lineage>
        <taxon>Eukaryota</taxon>
        <taxon>Viridiplantae</taxon>
        <taxon>Streptophyta</taxon>
        <taxon>Embryophyta</taxon>
        <taxon>Tracheophyta</taxon>
        <taxon>Spermatophyta</taxon>
        <taxon>Magnoliopsida</taxon>
        <taxon>Liliopsida</taxon>
        <taxon>Poales</taxon>
        <taxon>Poaceae</taxon>
        <taxon>BOP clade</taxon>
        <taxon>Oryzoideae</taxon>
        <taxon>Oryzeae</taxon>
        <taxon>Oryzinae</taxon>
        <taxon>Oryza</taxon>
    </lineage>
</organism>
<dbReference type="AlphaFoldDB" id="A0A0E0KEL5"/>
<dbReference type="EnsemblPlants" id="OPUNC03G18990.1">
    <property type="protein sequence ID" value="OPUNC03G18990.1"/>
    <property type="gene ID" value="OPUNC03G18990"/>
</dbReference>
<dbReference type="Gramene" id="OPUNC03G18990.1">
    <property type="protein sequence ID" value="OPUNC03G18990.1"/>
    <property type="gene ID" value="OPUNC03G18990"/>
</dbReference>
<reference evidence="2" key="1">
    <citation type="submission" date="2015-04" db="UniProtKB">
        <authorList>
            <consortium name="EnsemblPlants"/>
        </authorList>
    </citation>
    <scope>IDENTIFICATION</scope>
</reference>
<evidence type="ECO:0000256" key="1">
    <source>
        <dbReference type="SAM" id="MobiDB-lite"/>
    </source>
</evidence>